<gene>
    <name evidence="1" type="ORF">JG687_00012219</name>
</gene>
<organism evidence="1 2">
    <name type="scientific">Phytophthora cactorum</name>
    <dbReference type="NCBI Taxonomy" id="29920"/>
    <lineage>
        <taxon>Eukaryota</taxon>
        <taxon>Sar</taxon>
        <taxon>Stramenopiles</taxon>
        <taxon>Oomycota</taxon>
        <taxon>Peronosporomycetes</taxon>
        <taxon>Peronosporales</taxon>
        <taxon>Peronosporaceae</taxon>
        <taxon>Phytophthora</taxon>
    </lineage>
</organism>
<accession>A0A8T1U2K6</accession>
<sequence length="129" mass="14305">MNGFNYEMMATLGVITTSKFYLEARISLIQSTTAVKKSYQPAETIRFAGCSRCCSVKAETDREALEASAKPLEATNSVLKVRKRIAAMVCNATNRQEVAGPFAALYLFRGSCCYLSAARVSLHMYNRIR</sequence>
<dbReference type="AlphaFoldDB" id="A0A8T1U2K6"/>
<evidence type="ECO:0000313" key="1">
    <source>
        <dbReference type="EMBL" id="KAG6953744.1"/>
    </source>
</evidence>
<reference evidence="1" key="1">
    <citation type="submission" date="2021-01" db="EMBL/GenBank/DDBJ databases">
        <title>Phytophthora aleatoria, a newly-described species from Pinus radiata is distinct from Phytophthora cactorum isolates based on comparative genomics.</title>
        <authorList>
            <person name="Mcdougal R."/>
            <person name="Panda P."/>
            <person name="Williams N."/>
            <person name="Studholme D.J."/>
        </authorList>
    </citation>
    <scope>NUCLEOTIDE SEQUENCE</scope>
    <source>
        <strain evidence="1">NZFS 3830</strain>
    </source>
</reference>
<evidence type="ECO:0000313" key="2">
    <source>
        <dbReference type="Proteomes" id="UP000688947"/>
    </source>
</evidence>
<name>A0A8T1U2K6_9STRA</name>
<proteinExistence type="predicted"/>
<comment type="caution">
    <text evidence="1">The sequence shown here is derived from an EMBL/GenBank/DDBJ whole genome shotgun (WGS) entry which is preliminary data.</text>
</comment>
<protein>
    <submittedName>
        <fullName evidence="1">Uncharacterized protein</fullName>
    </submittedName>
</protein>
<dbReference type="EMBL" id="JAENGZ010000802">
    <property type="protein sequence ID" value="KAG6953744.1"/>
    <property type="molecule type" value="Genomic_DNA"/>
</dbReference>
<dbReference type="Proteomes" id="UP000688947">
    <property type="component" value="Unassembled WGS sequence"/>
</dbReference>